<accession>A0ABN2KXV7</accession>
<protein>
    <recommendedName>
        <fullName evidence="3">Bacterial mobilisation domain-containing protein</fullName>
    </recommendedName>
</protein>
<organism evidence="1 2">
    <name type="scientific">Nostocoides vanveenii</name>
    <dbReference type="NCBI Taxonomy" id="330835"/>
    <lineage>
        <taxon>Bacteria</taxon>
        <taxon>Bacillati</taxon>
        <taxon>Actinomycetota</taxon>
        <taxon>Actinomycetes</taxon>
        <taxon>Micrococcales</taxon>
        <taxon>Intrasporangiaceae</taxon>
        <taxon>Nostocoides</taxon>
    </lineage>
</organism>
<evidence type="ECO:0000313" key="2">
    <source>
        <dbReference type="Proteomes" id="UP001501475"/>
    </source>
</evidence>
<evidence type="ECO:0000313" key="1">
    <source>
        <dbReference type="EMBL" id="GAA1769049.1"/>
    </source>
</evidence>
<evidence type="ECO:0008006" key="3">
    <source>
        <dbReference type="Google" id="ProtNLM"/>
    </source>
</evidence>
<dbReference type="Proteomes" id="UP001501475">
    <property type="component" value="Unassembled WGS sequence"/>
</dbReference>
<comment type="caution">
    <text evidence="1">The sequence shown here is derived from an EMBL/GenBank/DDBJ whole genome shotgun (WGS) entry which is preliminary data.</text>
</comment>
<name>A0ABN2KXV7_9MICO</name>
<sequence length="147" mass="15697">MAQYAVAVLVRMTPEQAARLDEVQAMGSPLCSRAAAVRRLIDSLDDDDLAPSVAASSAPPVPVLHPDVVAALECRTEAYNEIGRQVRAAGHNLNTMTRLSHQIATYGRGDAIPAEAVAATGRVLVDVHRQMFELGARDRADDIRLAG</sequence>
<proteinExistence type="predicted"/>
<dbReference type="EMBL" id="BAAAPN010000059">
    <property type="protein sequence ID" value="GAA1769049.1"/>
    <property type="molecule type" value="Genomic_DNA"/>
</dbReference>
<keyword evidence="2" id="KW-1185">Reference proteome</keyword>
<dbReference type="RefSeq" id="WP_344067568.1">
    <property type="nucleotide sequence ID" value="NZ_BAAAPN010000059.1"/>
</dbReference>
<gene>
    <name evidence="1" type="ORF">GCM10009810_29430</name>
</gene>
<reference evidence="1 2" key="1">
    <citation type="journal article" date="2019" name="Int. J. Syst. Evol. Microbiol.">
        <title>The Global Catalogue of Microorganisms (GCM) 10K type strain sequencing project: providing services to taxonomists for standard genome sequencing and annotation.</title>
        <authorList>
            <consortium name="The Broad Institute Genomics Platform"/>
            <consortium name="The Broad Institute Genome Sequencing Center for Infectious Disease"/>
            <person name="Wu L."/>
            <person name="Ma J."/>
        </authorList>
    </citation>
    <scope>NUCLEOTIDE SEQUENCE [LARGE SCALE GENOMIC DNA]</scope>
    <source>
        <strain evidence="1 2">JCM 15591</strain>
    </source>
</reference>